<name>A0AB73T779_9FIRM</name>
<dbReference type="InterPro" id="IPR046335">
    <property type="entry name" value="LacI/GalR-like_sensor"/>
</dbReference>
<accession>A0AB73T779</accession>
<dbReference type="InterPro" id="IPR010982">
    <property type="entry name" value="Lambda_DNA-bd_dom_sf"/>
</dbReference>
<dbReference type="SMART" id="SM00354">
    <property type="entry name" value="HTH_LACI"/>
    <property type="match status" value="1"/>
</dbReference>
<dbReference type="InterPro" id="IPR028082">
    <property type="entry name" value="Peripla_BP_I"/>
</dbReference>
<proteinExistence type="predicted"/>
<evidence type="ECO:0000256" key="1">
    <source>
        <dbReference type="ARBA" id="ARBA00023015"/>
    </source>
</evidence>
<keyword evidence="1" id="KW-0805">Transcription regulation</keyword>
<dbReference type="RefSeq" id="WP_109625603.1">
    <property type="nucleotide sequence ID" value="NZ_CABJAT010000007.1"/>
</dbReference>
<dbReference type="SUPFAM" id="SSF53822">
    <property type="entry name" value="Periplasmic binding protein-like I"/>
    <property type="match status" value="1"/>
</dbReference>
<dbReference type="SUPFAM" id="SSF47413">
    <property type="entry name" value="lambda repressor-like DNA-binding domains"/>
    <property type="match status" value="1"/>
</dbReference>
<gene>
    <name evidence="5" type="ORF">C7383_103354</name>
</gene>
<organism evidence="5 6">
    <name type="scientific">Murimonas intestini</name>
    <dbReference type="NCBI Taxonomy" id="1337051"/>
    <lineage>
        <taxon>Bacteria</taxon>
        <taxon>Bacillati</taxon>
        <taxon>Bacillota</taxon>
        <taxon>Clostridia</taxon>
        <taxon>Lachnospirales</taxon>
        <taxon>Lachnospiraceae</taxon>
        <taxon>Murimonas</taxon>
    </lineage>
</organism>
<feature type="domain" description="HTH lacI-type" evidence="4">
    <location>
        <begin position="6"/>
        <end position="60"/>
    </location>
</feature>
<dbReference type="PANTHER" id="PTHR30146">
    <property type="entry name" value="LACI-RELATED TRANSCRIPTIONAL REPRESSOR"/>
    <property type="match status" value="1"/>
</dbReference>
<dbReference type="Gene3D" id="3.40.50.2300">
    <property type="match status" value="2"/>
</dbReference>
<dbReference type="CDD" id="cd06284">
    <property type="entry name" value="PBP1_LacI-like"/>
    <property type="match status" value="1"/>
</dbReference>
<dbReference type="AlphaFoldDB" id="A0AB73T779"/>
<dbReference type="GO" id="GO:0003700">
    <property type="term" value="F:DNA-binding transcription factor activity"/>
    <property type="evidence" value="ECO:0007669"/>
    <property type="project" value="TreeGrafter"/>
</dbReference>
<protein>
    <submittedName>
        <fullName evidence="5">LacI family transcriptional regulator</fullName>
    </submittedName>
</protein>
<dbReference type="GO" id="GO:0000976">
    <property type="term" value="F:transcription cis-regulatory region binding"/>
    <property type="evidence" value="ECO:0007669"/>
    <property type="project" value="TreeGrafter"/>
</dbReference>
<dbReference type="InterPro" id="IPR000843">
    <property type="entry name" value="HTH_LacI"/>
</dbReference>
<evidence type="ECO:0000259" key="4">
    <source>
        <dbReference type="PROSITE" id="PS50932"/>
    </source>
</evidence>
<dbReference type="Pfam" id="PF00356">
    <property type="entry name" value="LacI"/>
    <property type="match status" value="1"/>
</dbReference>
<dbReference type="PANTHER" id="PTHR30146:SF109">
    <property type="entry name" value="HTH-TYPE TRANSCRIPTIONAL REGULATOR GALS"/>
    <property type="match status" value="1"/>
</dbReference>
<evidence type="ECO:0000313" key="5">
    <source>
        <dbReference type="EMBL" id="PWJ77508.1"/>
    </source>
</evidence>
<keyword evidence="6" id="KW-1185">Reference proteome</keyword>
<dbReference type="Gene3D" id="1.10.260.40">
    <property type="entry name" value="lambda repressor-like DNA-binding domains"/>
    <property type="match status" value="1"/>
</dbReference>
<dbReference type="EMBL" id="QGGY01000003">
    <property type="protein sequence ID" value="PWJ77508.1"/>
    <property type="molecule type" value="Genomic_DNA"/>
</dbReference>
<evidence type="ECO:0000256" key="3">
    <source>
        <dbReference type="ARBA" id="ARBA00023163"/>
    </source>
</evidence>
<dbReference type="PROSITE" id="PS00356">
    <property type="entry name" value="HTH_LACI_1"/>
    <property type="match status" value="1"/>
</dbReference>
<evidence type="ECO:0000256" key="2">
    <source>
        <dbReference type="ARBA" id="ARBA00023125"/>
    </source>
</evidence>
<dbReference type="PROSITE" id="PS50932">
    <property type="entry name" value="HTH_LACI_2"/>
    <property type="match status" value="1"/>
</dbReference>
<dbReference type="Proteomes" id="UP000245412">
    <property type="component" value="Unassembled WGS sequence"/>
</dbReference>
<evidence type="ECO:0000313" key="6">
    <source>
        <dbReference type="Proteomes" id="UP000245412"/>
    </source>
</evidence>
<keyword evidence="3" id="KW-0804">Transcription</keyword>
<comment type="caution">
    <text evidence="5">The sequence shown here is derived from an EMBL/GenBank/DDBJ whole genome shotgun (WGS) entry which is preliminary data.</text>
</comment>
<sequence>MNKNQITIKDVARDADVSIATVSRVINNQDKVRPETVQKIKASMEKLNFYPNALGRNLRKMESRMILIILPSISNPFFSQIVDGMGEIAMNNGYNIMICPTKFQTNAQKRYMNLIATRQAEGAVFLASEPQDREIVNLCEQYPVLQCGDYNEKLDLPRISINNRLAAYQVTKYLLDMGHTRVGFIGSVNNSVSSVLRLEGYQDALAEAGIEQDNSIIAYADSDYSYNSAGAVVRRMLSMPDRPTAIFAISDIMAIAAVNVAKEMGFGVPADISIFGFDDIEMASMTEPKISSVNQSNYIMGKRAMGMLLDILGGKELSERQVYVEHQLLIRGSTGAVKK</sequence>
<dbReference type="Pfam" id="PF13377">
    <property type="entry name" value="Peripla_BP_3"/>
    <property type="match status" value="1"/>
</dbReference>
<keyword evidence="2" id="KW-0238">DNA-binding</keyword>
<dbReference type="CDD" id="cd01392">
    <property type="entry name" value="HTH_LacI"/>
    <property type="match status" value="1"/>
</dbReference>
<reference evidence="5 6" key="1">
    <citation type="submission" date="2018-05" db="EMBL/GenBank/DDBJ databases">
        <authorList>
            <person name="Goeker M."/>
            <person name="Huntemann M."/>
            <person name="Clum A."/>
            <person name="Pillay M."/>
            <person name="Palaniappan K."/>
            <person name="Varghese N."/>
            <person name="Mikhailova N."/>
            <person name="Stamatis D."/>
            <person name="Reddy T."/>
            <person name="Daum C."/>
            <person name="Shapiro N."/>
            <person name="Ivanova N."/>
            <person name="Kyrpides N."/>
            <person name="Woyke T."/>
        </authorList>
    </citation>
    <scope>NUCLEOTIDE SEQUENCE [LARGE SCALE GENOMIC DNA]</scope>
    <source>
        <strain evidence="5 6">DSM 26524</strain>
    </source>
</reference>
<dbReference type="PRINTS" id="PR00036">
    <property type="entry name" value="HTHLACI"/>
</dbReference>